<accession>A0ABN8ZJJ0</accession>
<evidence type="ECO:0000256" key="1">
    <source>
        <dbReference type="SAM" id="MobiDB-lite"/>
    </source>
</evidence>
<sequence length="156" mass="16208">MAGGCYPGAMWGKNSQYKGPEAGKSKLCQASVCGERPQDAVRMRVPGGRERARRRAAGSPVAENELAGRRAAAGGARYLATRASSGSAGPTESSRGGKAFGEGSPRSPHAFRSASGLPGSGERVWFMMRQSPDTPTHPLLGALGRRGGKICLRPAL</sequence>
<reference evidence="2" key="1">
    <citation type="submission" date="2023-04" db="EMBL/GenBank/DDBJ databases">
        <authorList>
            <consortium name="ELIXIR-Norway"/>
        </authorList>
    </citation>
    <scope>NUCLEOTIDE SEQUENCE [LARGE SCALE GENOMIC DNA]</scope>
</reference>
<dbReference type="Proteomes" id="UP001176941">
    <property type="component" value="Chromosome 4"/>
</dbReference>
<feature type="region of interest" description="Disordered" evidence="1">
    <location>
        <begin position="34"/>
        <end position="118"/>
    </location>
</feature>
<feature type="compositionally biased region" description="Polar residues" evidence="1">
    <location>
        <begin position="82"/>
        <end position="94"/>
    </location>
</feature>
<proteinExistence type="predicted"/>
<dbReference type="EMBL" id="OX459940">
    <property type="protein sequence ID" value="CAI9173929.1"/>
    <property type="molecule type" value="Genomic_DNA"/>
</dbReference>
<keyword evidence="3" id="KW-1185">Reference proteome</keyword>
<gene>
    <name evidence="2" type="ORF">MRATA1EN1_LOCUS22891</name>
</gene>
<organism evidence="2 3">
    <name type="scientific">Rangifer tarandus platyrhynchus</name>
    <name type="common">Svalbard reindeer</name>
    <dbReference type="NCBI Taxonomy" id="3082113"/>
    <lineage>
        <taxon>Eukaryota</taxon>
        <taxon>Metazoa</taxon>
        <taxon>Chordata</taxon>
        <taxon>Craniata</taxon>
        <taxon>Vertebrata</taxon>
        <taxon>Euteleostomi</taxon>
        <taxon>Mammalia</taxon>
        <taxon>Eutheria</taxon>
        <taxon>Laurasiatheria</taxon>
        <taxon>Artiodactyla</taxon>
        <taxon>Ruminantia</taxon>
        <taxon>Pecora</taxon>
        <taxon>Cervidae</taxon>
        <taxon>Odocoileinae</taxon>
        <taxon>Rangifer</taxon>
    </lineage>
</organism>
<name>A0ABN8ZJJ0_RANTA</name>
<evidence type="ECO:0000313" key="3">
    <source>
        <dbReference type="Proteomes" id="UP001176941"/>
    </source>
</evidence>
<evidence type="ECO:0000313" key="2">
    <source>
        <dbReference type="EMBL" id="CAI9173929.1"/>
    </source>
</evidence>
<feature type="compositionally biased region" description="Basic and acidic residues" evidence="1">
    <location>
        <begin position="36"/>
        <end position="50"/>
    </location>
</feature>
<protein>
    <submittedName>
        <fullName evidence="2">Uncharacterized protein</fullName>
    </submittedName>
</protein>